<reference evidence="9" key="1">
    <citation type="journal article" date="2019" name="Int. J. Syst. Evol. Microbiol.">
        <title>The Global Catalogue of Microorganisms (GCM) 10K type strain sequencing project: providing services to taxonomists for standard genome sequencing and annotation.</title>
        <authorList>
            <consortium name="The Broad Institute Genomics Platform"/>
            <consortium name="The Broad Institute Genome Sequencing Center for Infectious Disease"/>
            <person name="Wu L."/>
            <person name="Ma J."/>
        </authorList>
    </citation>
    <scope>NUCLEOTIDE SEQUENCE [LARGE SCALE GENOMIC DNA]</scope>
    <source>
        <strain evidence="9">JCM 15089</strain>
    </source>
</reference>
<evidence type="ECO:0000256" key="5">
    <source>
        <dbReference type="ARBA" id="ARBA00022801"/>
    </source>
</evidence>
<dbReference type="InterPro" id="IPR051563">
    <property type="entry name" value="Glycosyl_Hydrolase_51"/>
</dbReference>
<gene>
    <name evidence="8" type="ORF">GCM10008942_42060</name>
</gene>
<comment type="catalytic activity">
    <reaction evidence="1">
        <text>Hydrolysis of terminal non-reducing alpha-L-arabinofuranoside residues in alpha-L-arabinosides.</text>
        <dbReference type="EC" id="3.2.1.55"/>
    </reaction>
</comment>
<keyword evidence="9" id="KW-1185">Reference proteome</keyword>
<dbReference type="PANTHER" id="PTHR31776:SF0">
    <property type="entry name" value="ALPHA-L-ARABINOFURANOSIDASE 1"/>
    <property type="match status" value="1"/>
</dbReference>
<dbReference type="InterPro" id="IPR013780">
    <property type="entry name" value="Glyco_hydro_b"/>
</dbReference>
<comment type="caution">
    <text evidence="8">The sequence shown here is derived from an EMBL/GenBank/DDBJ whole genome shotgun (WGS) entry which is preliminary data.</text>
</comment>
<dbReference type="Gene3D" id="2.60.120.260">
    <property type="entry name" value="Galactose-binding domain-like"/>
    <property type="match status" value="1"/>
</dbReference>
<evidence type="ECO:0000256" key="4">
    <source>
        <dbReference type="ARBA" id="ARBA00022729"/>
    </source>
</evidence>
<dbReference type="RefSeq" id="WP_166937524.1">
    <property type="nucleotide sequence ID" value="NZ_BAAADD010000017.1"/>
</dbReference>
<dbReference type="Pfam" id="PF22848">
    <property type="entry name" value="ASD1_dom"/>
    <property type="match status" value="1"/>
</dbReference>
<dbReference type="InterPro" id="IPR017853">
    <property type="entry name" value="GH"/>
</dbReference>
<evidence type="ECO:0000259" key="7">
    <source>
        <dbReference type="SMART" id="SM00813"/>
    </source>
</evidence>
<evidence type="ECO:0000256" key="6">
    <source>
        <dbReference type="ARBA" id="ARBA00023180"/>
    </source>
</evidence>
<evidence type="ECO:0000313" key="9">
    <source>
        <dbReference type="Proteomes" id="UP001499951"/>
    </source>
</evidence>
<keyword evidence="5" id="KW-0378">Hydrolase</keyword>
<dbReference type="SUPFAM" id="SSF51445">
    <property type="entry name" value="(Trans)glycosidases"/>
    <property type="match status" value="1"/>
</dbReference>
<evidence type="ECO:0000256" key="1">
    <source>
        <dbReference type="ARBA" id="ARBA00001462"/>
    </source>
</evidence>
<dbReference type="Pfam" id="PF06964">
    <property type="entry name" value="Alpha-L-AF_C"/>
    <property type="match status" value="1"/>
</dbReference>
<evidence type="ECO:0000256" key="3">
    <source>
        <dbReference type="ARBA" id="ARBA00012670"/>
    </source>
</evidence>
<proteinExistence type="inferred from homology"/>
<dbReference type="EC" id="3.2.1.55" evidence="3"/>
<name>A0ABP3QKL7_9PROT</name>
<organism evidence="8 9">
    <name type="scientific">Rhizomicrobium electricum</name>
    <dbReference type="NCBI Taxonomy" id="480070"/>
    <lineage>
        <taxon>Bacteria</taxon>
        <taxon>Pseudomonadati</taxon>
        <taxon>Pseudomonadota</taxon>
        <taxon>Alphaproteobacteria</taxon>
        <taxon>Micropepsales</taxon>
        <taxon>Micropepsaceae</taxon>
        <taxon>Rhizomicrobium</taxon>
    </lineage>
</organism>
<dbReference type="InterPro" id="IPR055235">
    <property type="entry name" value="ASD1_cat"/>
</dbReference>
<dbReference type="SUPFAM" id="SSF51011">
    <property type="entry name" value="Glycosyl hydrolase domain"/>
    <property type="match status" value="1"/>
</dbReference>
<dbReference type="SMART" id="SM00813">
    <property type="entry name" value="Alpha-L-AF_C"/>
    <property type="match status" value="1"/>
</dbReference>
<keyword evidence="4" id="KW-0732">Signal</keyword>
<feature type="domain" description="Alpha-L-arabinofuranosidase C-terminal" evidence="7">
    <location>
        <begin position="436"/>
        <end position="611"/>
    </location>
</feature>
<comment type="similarity">
    <text evidence="2">Belongs to the glycosyl hydrolase 51 family.</text>
</comment>
<accession>A0ABP3QKL7</accession>
<sequence length="627" mass="69156">MTTITVHPPKPGAKINPQMWGVFFEDINFGADGGLYAELVKNRSFSFPDPMMGWHKISPSKARGALSVQGDDPYAVQHPRYLRLQSQGTDVFGVANEGFRGIGLKAGEAYRLTLRLRCLSGTPALRVALYGENGAVLEQTELSGLAGAWEERSLELRPAATDPKAKLYLLMVGAGAVDIDFVSLFPVNTWKQRPGGLRADMVQALADLRPGFLRFPGGCIVEGSELDKRYQWKNTIGPAEQRPLLINRWNYEFLHRPAPDYFQSFGLGFYEYFLLCEDIGAAPMPILNCGMACQFNSGELVPLTDLDPFIQDALDLIAFANGPATSEWGAKRAAMGHPEPFNLTMLGIGNEQWGPQYIERLERFVTAFRAQHPEIKLIASAGPEPADERFQYLWPKFRDLGVDIVDEHCYARPDWFFANTHRYDAYDRAGPKVFFGEYAAQSDKMVSVDNRNTLECALGEAAYMTGLERNADVVVMASYAPLFAHKDAWQWTPDLLWVDNLAVVRTPNYYVQQMFCHNRGDTVLPTEVSGTAPGTVFASAARDDVTGEIILKIVHRGAAPGYADIVLDAVTPVHARQIVLSGEPGATNTFADPARIAPLPAPVVIVGPKLSLPLKPNAFTVVRIKTG</sequence>
<evidence type="ECO:0000256" key="2">
    <source>
        <dbReference type="ARBA" id="ARBA00007186"/>
    </source>
</evidence>
<dbReference type="Gene3D" id="3.20.20.80">
    <property type="entry name" value="Glycosidases"/>
    <property type="match status" value="1"/>
</dbReference>
<keyword evidence="6" id="KW-0325">Glycoprotein</keyword>
<evidence type="ECO:0000313" key="8">
    <source>
        <dbReference type="EMBL" id="GAA0588717.1"/>
    </source>
</evidence>
<protein>
    <recommendedName>
        <fullName evidence="3">non-reducing end alpha-L-arabinofuranosidase</fullName>
        <ecNumber evidence="3">3.2.1.55</ecNumber>
    </recommendedName>
</protein>
<dbReference type="PANTHER" id="PTHR31776">
    <property type="entry name" value="ALPHA-L-ARABINOFURANOSIDASE 1"/>
    <property type="match status" value="1"/>
</dbReference>
<dbReference type="Gene3D" id="2.60.40.1180">
    <property type="entry name" value="Golgi alpha-mannosidase II"/>
    <property type="match status" value="1"/>
</dbReference>
<dbReference type="Proteomes" id="UP001499951">
    <property type="component" value="Unassembled WGS sequence"/>
</dbReference>
<dbReference type="EMBL" id="BAAADD010000017">
    <property type="protein sequence ID" value="GAA0588717.1"/>
    <property type="molecule type" value="Genomic_DNA"/>
</dbReference>
<dbReference type="InterPro" id="IPR010720">
    <property type="entry name" value="Alpha-L-AF_C"/>
</dbReference>